<evidence type="ECO:0000313" key="1">
    <source>
        <dbReference type="EMBL" id="QIU92757.1"/>
    </source>
</evidence>
<organism evidence="1 2">
    <name type="scientific">Bacteroides faecium</name>
    <dbReference type="NCBI Taxonomy" id="2715212"/>
    <lineage>
        <taxon>Bacteria</taxon>
        <taxon>Pseudomonadati</taxon>
        <taxon>Bacteroidota</taxon>
        <taxon>Bacteroidia</taxon>
        <taxon>Bacteroidales</taxon>
        <taxon>Bacteroidaceae</taxon>
        <taxon>Bacteroides</taxon>
    </lineage>
</organism>
<keyword evidence="2" id="KW-1185">Reference proteome</keyword>
<proteinExistence type="predicted"/>
<dbReference type="AlphaFoldDB" id="A0A6H0KK72"/>
<dbReference type="RefSeq" id="WP_167959515.1">
    <property type="nucleotide sequence ID" value="NZ_CP050831.1"/>
</dbReference>
<sequence>MEWHEYNGEDPKSLSMLNACEIVSRLGKICNDIFREERLVKTRLIKKNLITLGLDLGYIAYANNLTKEDLSEIKQPYVQRELLYDLIWCTENEHFLMNRMELAVECEWGQRWKSSRKLEWDSTWKLRETPFSGFKYDFQKLVVCNAELRLMIFRIKKRTDLDDLGEYFNKAIQSYTLLNTGAKFLFLAFFEKEEKLYYKEIVKG</sequence>
<reference evidence="1 2" key="1">
    <citation type="submission" date="2020-03" db="EMBL/GenBank/DDBJ databases">
        <title>Genomic analysis of Bacteroides faecium CBA7301.</title>
        <authorList>
            <person name="Kim J."/>
            <person name="Roh S.W."/>
        </authorList>
    </citation>
    <scope>NUCLEOTIDE SEQUENCE [LARGE SCALE GENOMIC DNA]</scope>
    <source>
        <strain evidence="1 2">CBA7301</strain>
    </source>
</reference>
<protein>
    <submittedName>
        <fullName evidence="1">Uncharacterized protein</fullName>
    </submittedName>
</protein>
<dbReference type="KEGG" id="bfc:BacF7301_00670"/>
<dbReference type="Proteomes" id="UP000501780">
    <property type="component" value="Chromosome"/>
</dbReference>
<accession>A0A6H0KK72</accession>
<gene>
    <name evidence="1" type="ORF">BacF7301_00670</name>
</gene>
<evidence type="ECO:0000313" key="2">
    <source>
        <dbReference type="Proteomes" id="UP000501780"/>
    </source>
</evidence>
<name>A0A6H0KK72_9BACE</name>
<dbReference type="EMBL" id="CP050831">
    <property type="protein sequence ID" value="QIU92757.1"/>
    <property type="molecule type" value="Genomic_DNA"/>
</dbReference>